<evidence type="ECO:0000259" key="3">
    <source>
        <dbReference type="Pfam" id="PF13649"/>
    </source>
</evidence>
<name>A0A212TJW0_9BACT</name>
<keyword evidence="2 4" id="KW-0808">Transferase</keyword>
<organism evidence="4 5">
    <name type="scientific">Hymenobacter gelipurpurascens</name>
    <dbReference type="NCBI Taxonomy" id="89968"/>
    <lineage>
        <taxon>Bacteria</taxon>
        <taxon>Pseudomonadati</taxon>
        <taxon>Bacteroidota</taxon>
        <taxon>Cytophagia</taxon>
        <taxon>Cytophagales</taxon>
        <taxon>Hymenobacteraceae</taxon>
        <taxon>Hymenobacter</taxon>
    </lineage>
</organism>
<dbReference type="PANTHER" id="PTHR43861">
    <property type="entry name" value="TRANS-ACONITATE 2-METHYLTRANSFERASE-RELATED"/>
    <property type="match status" value="1"/>
</dbReference>
<evidence type="ECO:0000256" key="2">
    <source>
        <dbReference type="ARBA" id="ARBA00022679"/>
    </source>
</evidence>
<sequence>MPESPEYLDLNRALWNAKTEHHLRSTFYDVAGFRAGQTSLKEIELALLGQVHGQRVLHLQCHFGQDTLSLARMGAEVTGMDLSDEAIVAARRLAEELQLSAQFVCCDLYSLPDHLPTEPGFDVVFTTYGVLGWLPDLDRWAAVVARYLKPGGRLILVEFHPVMWMFDNEFSQFQYSYFNRETIRETETGTYAERSAPITTISVSWNHELAEVLGSLLRQGLQLTDFQEYNYSPYNCFAHTVEVSPGQFQIAPLAGKLPMVYSVVAEKPRLA</sequence>
<keyword evidence="1 4" id="KW-0489">Methyltransferase</keyword>
<dbReference type="OrthoDB" id="8385759at2"/>
<accession>A0A212TJW0</accession>
<gene>
    <name evidence="4" type="ORF">SAMN06265337_1509</name>
</gene>
<proteinExistence type="predicted"/>
<feature type="domain" description="Methyltransferase" evidence="3">
    <location>
        <begin position="56"/>
        <end position="152"/>
    </location>
</feature>
<dbReference type="Gene3D" id="3.40.50.150">
    <property type="entry name" value="Vaccinia Virus protein VP39"/>
    <property type="match status" value="1"/>
</dbReference>
<dbReference type="GO" id="GO:0032259">
    <property type="term" value="P:methylation"/>
    <property type="evidence" value="ECO:0007669"/>
    <property type="project" value="UniProtKB-KW"/>
</dbReference>
<evidence type="ECO:0000256" key="1">
    <source>
        <dbReference type="ARBA" id="ARBA00022603"/>
    </source>
</evidence>
<reference evidence="5" key="1">
    <citation type="submission" date="2017-06" db="EMBL/GenBank/DDBJ databases">
        <authorList>
            <person name="Varghese N."/>
            <person name="Submissions S."/>
        </authorList>
    </citation>
    <scope>NUCLEOTIDE SEQUENCE [LARGE SCALE GENOMIC DNA]</scope>
    <source>
        <strain evidence="5">DSM 11116</strain>
    </source>
</reference>
<dbReference type="GO" id="GO:0008168">
    <property type="term" value="F:methyltransferase activity"/>
    <property type="evidence" value="ECO:0007669"/>
    <property type="project" value="UniProtKB-KW"/>
</dbReference>
<dbReference type="AlphaFoldDB" id="A0A212TJW0"/>
<dbReference type="SUPFAM" id="SSF53335">
    <property type="entry name" value="S-adenosyl-L-methionine-dependent methyltransferases"/>
    <property type="match status" value="1"/>
</dbReference>
<dbReference type="RefSeq" id="WP_088842740.1">
    <property type="nucleotide sequence ID" value="NZ_FYEW01000001.1"/>
</dbReference>
<evidence type="ECO:0000313" key="5">
    <source>
        <dbReference type="Proteomes" id="UP000198131"/>
    </source>
</evidence>
<dbReference type="Proteomes" id="UP000198131">
    <property type="component" value="Unassembled WGS sequence"/>
</dbReference>
<dbReference type="CDD" id="cd02440">
    <property type="entry name" value="AdoMet_MTases"/>
    <property type="match status" value="1"/>
</dbReference>
<keyword evidence="5" id="KW-1185">Reference proteome</keyword>
<protein>
    <submittedName>
        <fullName evidence="4">Methyltransferase domain-containing protein</fullName>
    </submittedName>
</protein>
<dbReference type="InterPro" id="IPR041698">
    <property type="entry name" value="Methyltransf_25"/>
</dbReference>
<dbReference type="PANTHER" id="PTHR43861:SF1">
    <property type="entry name" value="TRANS-ACONITATE 2-METHYLTRANSFERASE"/>
    <property type="match status" value="1"/>
</dbReference>
<evidence type="ECO:0000313" key="4">
    <source>
        <dbReference type="EMBL" id="SNC66134.1"/>
    </source>
</evidence>
<dbReference type="Pfam" id="PF13649">
    <property type="entry name" value="Methyltransf_25"/>
    <property type="match status" value="1"/>
</dbReference>
<dbReference type="InterPro" id="IPR029063">
    <property type="entry name" value="SAM-dependent_MTases_sf"/>
</dbReference>
<dbReference type="EMBL" id="FYEW01000001">
    <property type="protein sequence ID" value="SNC66134.1"/>
    <property type="molecule type" value="Genomic_DNA"/>
</dbReference>